<evidence type="ECO:0000256" key="5">
    <source>
        <dbReference type="ARBA" id="ARBA00022989"/>
    </source>
</evidence>
<evidence type="ECO:0000256" key="4">
    <source>
        <dbReference type="ARBA" id="ARBA00022719"/>
    </source>
</evidence>
<dbReference type="eggNOG" id="COG1651">
    <property type="taxonomic scope" value="Bacteria"/>
</dbReference>
<keyword evidence="13" id="KW-1185">Reference proteome</keyword>
<evidence type="ECO:0000256" key="7">
    <source>
        <dbReference type="ARBA" id="ARBA00023136"/>
    </source>
</evidence>
<feature type="transmembrane region" description="Helical" evidence="10">
    <location>
        <begin position="126"/>
        <end position="147"/>
    </location>
</feature>
<dbReference type="Pfam" id="PF07884">
    <property type="entry name" value="VKOR"/>
    <property type="match status" value="1"/>
</dbReference>
<dbReference type="STRING" id="1048983.EL17_00785"/>
<evidence type="ECO:0000313" key="12">
    <source>
        <dbReference type="EMBL" id="KEO75429.1"/>
    </source>
</evidence>
<dbReference type="CDD" id="cd12921">
    <property type="entry name" value="VKOR_4"/>
    <property type="match status" value="1"/>
</dbReference>
<evidence type="ECO:0000313" key="13">
    <source>
        <dbReference type="Proteomes" id="UP000027821"/>
    </source>
</evidence>
<evidence type="ECO:0000256" key="8">
    <source>
        <dbReference type="ARBA" id="ARBA00023157"/>
    </source>
</evidence>
<feature type="transmembrane region" description="Helical" evidence="10">
    <location>
        <begin position="12"/>
        <end position="33"/>
    </location>
</feature>
<keyword evidence="8" id="KW-1015">Disulfide bond</keyword>
<dbReference type="RefSeq" id="WP_035069559.1">
    <property type="nucleotide sequence ID" value="NZ_JMIH01000011.1"/>
</dbReference>
<feature type="domain" description="Vitamin K epoxide reductase" evidence="11">
    <location>
        <begin position="7"/>
        <end position="145"/>
    </location>
</feature>
<evidence type="ECO:0000256" key="1">
    <source>
        <dbReference type="ARBA" id="ARBA00004141"/>
    </source>
</evidence>
<dbReference type="InterPro" id="IPR012932">
    <property type="entry name" value="VKOR"/>
</dbReference>
<evidence type="ECO:0000256" key="9">
    <source>
        <dbReference type="ARBA" id="ARBA00023284"/>
    </source>
</evidence>
<keyword evidence="9" id="KW-0676">Redox-active center</keyword>
<dbReference type="GO" id="GO:0016491">
    <property type="term" value="F:oxidoreductase activity"/>
    <property type="evidence" value="ECO:0007669"/>
    <property type="project" value="UniProtKB-KW"/>
</dbReference>
<comment type="subcellular location">
    <subcellularLocation>
        <location evidence="1">Membrane</location>
        <topology evidence="1">Multi-pass membrane protein</topology>
    </subcellularLocation>
</comment>
<name>A0A074L2L4_9BACT</name>
<dbReference type="GO" id="GO:0048038">
    <property type="term" value="F:quinone binding"/>
    <property type="evidence" value="ECO:0007669"/>
    <property type="project" value="UniProtKB-KW"/>
</dbReference>
<evidence type="ECO:0000256" key="6">
    <source>
        <dbReference type="ARBA" id="ARBA00023002"/>
    </source>
</evidence>
<dbReference type="AlphaFoldDB" id="A0A074L2L4"/>
<keyword evidence="6" id="KW-0560">Oxidoreductase</keyword>
<evidence type="ECO:0000256" key="3">
    <source>
        <dbReference type="ARBA" id="ARBA00022692"/>
    </source>
</evidence>
<keyword evidence="3 10" id="KW-0812">Transmembrane</keyword>
<keyword evidence="7 10" id="KW-0472">Membrane</keyword>
<sequence>MFNVKWTNISPIIYLFFKLAGLAVSITVLWYEVDRHNPSLQRFCTGDGKVDCEAVLESNPMKALGIEFSLSALSFAYFFAGFFSLLISSFDPAAMSLLGYLSMMALPIVAFSFYYQAKEIKKWCRFCIMIQALLILEGLCVWLGVNLLDVIDLKILSDFSTLFLASVLFWITVKPLLKEKNQLNFYKRNLSKIKKKKIDF</sequence>
<gene>
    <name evidence="12" type="ORF">EL17_00785</name>
</gene>
<dbReference type="EMBL" id="JMIH01000011">
    <property type="protein sequence ID" value="KEO75429.1"/>
    <property type="molecule type" value="Genomic_DNA"/>
</dbReference>
<accession>A0A074L2L4</accession>
<dbReference type="Gene3D" id="1.20.1440.130">
    <property type="entry name" value="VKOR domain"/>
    <property type="match status" value="1"/>
</dbReference>
<proteinExistence type="inferred from homology"/>
<evidence type="ECO:0000256" key="2">
    <source>
        <dbReference type="ARBA" id="ARBA00006214"/>
    </source>
</evidence>
<dbReference type="GO" id="GO:0016020">
    <property type="term" value="C:membrane"/>
    <property type="evidence" value="ECO:0007669"/>
    <property type="project" value="UniProtKB-SubCell"/>
</dbReference>
<keyword evidence="5 10" id="KW-1133">Transmembrane helix</keyword>
<feature type="transmembrane region" description="Helical" evidence="10">
    <location>
        <begin position="93"/>
        <end position="114"/>
    </location>
</feature>
<evidence type="ECO:0000259" key="11">
    <source>
        <dbReference type="SMART" id="SM00756"/>
    </source>
</evidence>
<organism evidence="12 13">
    <name type="scientific">Anditalea andensis</name>
    <dbReference type="NCBI Taxonomy" id="1048983"/>
    <lineage>
        <taxon>Bacteria</taxon>
        <taxon>Pseudomonadati</taxon>
        <taxon>Bacteroidota</taxon>
        <taxon>Cytophagia</taxon>
        <taxon>Cytophagales</taxon>
        <taxon>Cytophagaceae</taxon>
        <taxon>Anditalea</taxon>
    </lineage>
</organism>
<protein>
    <recommendedName>
        <fullName evidence="11">Vitamin K epoxide reductase domain-containing protein</fullName>
    </recommendedName>
</protein>
<dbReference type="SMART" id="SM00756">
    <property type="entry name" value="VKc"/>
    <property type="match status" value="1"/>
</dbReference>
<dbReference type="Proteomes" id="UP000027821">
    <property type="component" value="Unassembled WGS sequence"/>
</dbReference>
<reference evidence="12 13" key="1">
    <citation type="submission" date="2014-04" db="EMBL/GenBank/DDBJ databases">
        <title>Characterization and application of a salt tolerant electro-active bacterium.</title>
        <authorList>
            <person name="Yang L."/>
            <person name="Wei S."/>
            <person name="Tay Q.X.M."/>
        </authorList>
    </citation>
    <scope>NUCLEOTIDE SEQUENCE [LARGE SCALE GENOMIC DNA]</scope>
    <source>
        <strain evidence="12 13">LY1</strain>
    </source>
</reference>
<comment type="caution">
    <text evidence="12">The sequence shown here is derived from an EMBL/GenBank/DDBJ whole genome shotgun (WGS) entry which is preliminary data.</text>
</comment>
<keyword evidence="4" id="KW-0874">Quinone</keyword>
<feature type="transmembrane region" description="Helical" evidence="10">
    <location>
        <begin position="159"/>
        <end position="177"/>
    </location>
</feature>
<comment type="similarity">
    <text evidence="2">Belongs to the VKOR family.</text>
</comment>
<dbReference type="InterPro" id="IPR038354">
    <property type="entry name" value="VKOR_sf"/>
</dbReference>
<evidence type="ECO:0000256" key="10">
    <source>
        <dbReference type="SAM" id="Phobius"/>
    </source>
</evidence>
<feature type="transmembrane region" description="Helical" evidence="10">
    <location>
        <begin position="68"/>
        <end position="87"/>
    </location>
</feature>